<evidence type="ECO:0000313" key="2">
    <source>
        <dbReference type="EMBL" id="CAA9433197.1"/>
    </source>
</evidence>
<dbReference type="AlphaFoldDB" id="A0A6J4Q328"/>
<dbReference type="EMBL" id="CADCUZ010000139">
    <property type="protein sequence ID" value="CAA9433197.1"/>
    <property type="molecule type" value="Genomic_DNA"/>
</dbReference>
<organism evidence="2">
    <name type="scientific">uncultured Rubrobacteraceae bacterium</name>
    <dbReference type="NCBI Taxonomy" id="349277"/>
    <lineage>
        <taxon>Bacteria</taxon>
        <taxon>Bacillati</taxon>
        <taxon>Actinomycetota</taxon>
        <taxon>Rubrobacteria</taxon>
        <taxon>Rubrobacterales</taxon>
        <taxon>Rubrobacteraceae</taxon>
        <taxon>environmental samples</taxon>
    </lineage>
</organism>
<feature type="compositionally biased region" description="Basic residues" evidence="1">
    <location>
        <begin position="92"/>
        <end position="106"/>
    </location>
</feature>
<feature type="compositionally biased region" description="Basic residues" evidence="1">
    <location>
        <begin position="190"/>
        <end position="202"/>
    </location>
</feature>
<name>A0A6J4Q328_9ACTN</name>
<feature type="compositionally biased region" description="Low complexity" evidence="1">
    <location>
        <begin position="107"/>
        <end position="116"/>
    </location>
</feature>
<feature type="non-terminal residue" evidence="2">
    <location>
        <position position="1"/>
    </location>
</feature>
<feature type="compositionally biased region" description="Basic and acidic residues" evidence="1">
    <location>
        <begin position="47"/>
        <end position="71"/>
    </location>
</feature>
<protein>
    <submittedName>
        <fullName evidence="2">Uncharacterized protein</fullName>
    </submittedName>
</protein>
<feature type="non-terminal residue" evidence="2">
    <location>
        <position position="233"/>
    </location>
</feature>
<feature type="compositionally biased region" description="Basic and acidic residues" evidence="1">
    <location>
        <begin position="215"/>
        <end position="233"/>
    </location>
</feature>
<evidence type="ECO:0000256" key="1">
    <source>
        <dbReference type="SAM" id="MobiDB-lite"/>
    </source>
</evidence>
<accession>A0A6J4Q328</accession>
<gene>
    <name evidence="2" type="ORF">AVDCRST_MAG55-2799</name>
</gene>
<proteinExistence type="predicted"/>
<feature type="region of interest" description="Disordered" evidence="1">
    <location>
        <begin position="1"/>
        <end position="233"/>
    </location>
</feature>
<sequence>ERREQRRPLPGVGAGVRRVHRLRPALREDRQSGRHLRGRKRRAGVHRRQDGPAGDEVHPDPHRARPRERPAQARGGRGGRGNHKARPDLRQRQRHNARLRGPRPRLLRPGAPPRQAGQRRLRQLLRFLGGGLPRRGTAPLGGHRVRRAHGGPGASGGDLLARVHGHEPGHTAGRHRSRRAGGFPPPARGHGNRRRPVRRRRGHAPEGEPAGGERGPGRQERQGVQADPRRARV</sequence>
<feature type="compositionally biased region" description="Basic residues" evidence="1">
    <location>
        <begin position="33"/>
        <end position="46"/>
    </location>
</feature>
<reference evidence="2" key="1">
    <citation type="submission" date="2020-02" db="EMBL/GenBank/DDBJ databases">
        <authorList>
            <person name="Meier V. D."/>
        </authorList>
    </citation>
    <scope>NUCLEOTIDE SEQUENCE</scope>
    <source>
        <strain evidence="2">AVDCRST_MAG55</strain>
    </source>
</reference>